<dbReference type="SUPFAM" id="SSF53474">
    <property type="entry name" value="alpha/beta-Hydrolases"/>
    <property type="match status" value="1"/>
</dbReference>
<feature type="chain" id="PRO_5019476744" evidence="1">
    <location>
        <begin position="18"/>
        <end position="312"/>
    </location>
</feature>
<dbReference type="OrthoDB" id="9809549at2"/>
<accession>A0A443JYR9</accession>
<evidence type="ECO:0000256" key="1">
    <source>
        <dbReference type="SAM" id="SignalP"/>
    </source>
</evidence>
<dbReference type="InterPro" id="IPR053145">
    <property type="entry name" value="AB_hydrolase_Est10"/>
</dbReference>
<dbReference type="InterPro" id="IPR029058">
    <property type="entry name" value="AB_hydrolase_fold"/>
</dbReference>
<keyword evidence="1" id="KW-0732">Signal</keyword>
<sequence length="312" mass="32994">MRLLFLTAFLLPGLALADIVRIPGPQGPLEAEMISVENAVHVLVIIPGSGPTDRDGNSAQMGLESDTYKLLAEAMAANGVASLRIDKRGLFGSAAAIRDPNAVTIADYAQDVRHWAEYASNIAPCVWIAGHSEGGLVALVAAQQPPEGLCGLILMATSGRPAGRLLVEQFRSNAANAPLIPEAKAIITDLEAGQSRETATMTSVLQPLFHAGIQPYLIDLFSYDPVEVAHGWQGPALIIQGDEDIQVRPHDADLLKNALSQAEQVDLSGGTHMLKAAVAGQPMATYTDPTLPLHEDLVPALIHFLARSSAAE</sequence>
<evidence type="ECO:0000313" key="3">
    <source>
        <dbReference type="EMBL" id="RWR25693.1"/>
    </source>
</evidence>
<reference evidence="3 4" key="1">
    <citation type="submission" date="2019-01" db="EMBL/GenBank/DDBJ databases">
        <title>Sinorhodobacter populi sp. nov. isolated from the symptomatic bark tissue of Populus euramericana canker.</title>
        <authorList>
            <person name="Xu G."/>
        </authorList>
    </citation>
    <scope>NUCLEOTIDE SEQUENCE [LARGE SCALE GENOMIC DNA]</scope>
    <source>
        <strain evidence="3 4">D19-10-3-21</strain>
    </source>
</reference>
<dbReference type="Proteomes" id="UP000285295">
    <property type="component" value="Unassembled WGS sequence"/>
</dbReference>
<keyword evidence="3" id="KW-0378">Hydrolase</keyword>
<dbReference type="AlphaFoldDB" id="A0A443JYR9"/>
<dbReference type="PANTHER" id="PTHR43265">
    <property type="entry name" value="ESTERASE ESTD"/>
    <property type="match status" value="1"/>
</dbReference>
<dbReference type="Pfam" id="PF12146">
    <property type="entry name" value="Hydrolase_4"/>
    <property type="match status" value="1"/>
</dbReference>
<dbReference type="RefSeq" id="WP_128238875.1">
    <property type="nucleotide sequence ID" value="NZ_SAUX01000048.1"/>
</dbReference>
<organism evidence="3 4">
    <name type="scientific">Paenirhodobacter populi</name>
    <dbReference type="NCBI Taxonomy" id="2306993"/>
    <lineage>
        <taxon>Bacteria</taxon>
        <taxon>Pseudomonadati</taxon>
        <taxon>Pseudomonadota</taxon>
        <taxon>Alphaproteobacteria</taxon>
        <taxon>Rhodobacterales</taxon>
        <taxon>Rhodobacter group</taxon>
        <taxon>Paenirhodobacter</taxon>
    </lineage>
</organism>
<name>A0A443JYR9_9RHOB</name>
<dbReference type="EMBL" id="SAUX01000048">
    <property type="protein sequence ID" value="RWR25693.1"/>
    <property type="molecule type" value="Genomic_DNA"/>
</dbReference>
<dbReference type="PANTHER" id="PTHR43265:SF1">
    <property type="entry name" value="ESTERASE ESTD"/>
    <property type="match status" value="1"/>
</dbReference>
<dbReference type="Gene3D" id="3.40.50.1820">
    <property type="entry name" value="alpha/beta hydrolase"/>
    <property type="match status" value="1"/>
</dbReference>
<reference evidence="3 4" key="2">
    <citation type="submission" date="2019-01" db="EMBL/GenBank/DDBJ databases">
        <authorList>
            <person name="Li Y."/>
        </authorList>
    </citation>
    <scope>NUCLEOTIDE SEQUENCE [LARGE SCALE GENOMIC DNA]</scope>
    <source>
        <strain evidence="3 4">D19-10-3-21</strain>
    </source>
</reference>
<protein>
    <submittedName>
        <fullName evidence="3">Alpha/beta fold hydrolase</fullName>
    </submittedName>
</protein>
<dbReference type="GO" id="GO:0052689">
    <property type="term" value="F:carboxylic ester hydrolase activity"/>
    <property type="evidence" value="ECO:0007669"/>
    <property type="project" value="TreeGrafter"/>
</dbReference>
<evidence type="ECO:0000313" key="4">
    <source>
        <dbReference type="Proteomes" id="UP000285295"/>
    </source>
</evidence>
<dbReference type="InterPro" id="IPR022742">
    <property type="entry name" value="Hydrolase_4"/>
</dbReference>
<gene>
    <name evidence="3" type="ORF">D2T31_21640</name>
</gene>
<feature type="domain" description="Serine aminopeptidase S33" evidence="2">
    <location>
        <begin position="64"/>
        <end position="273"/>
    </location>
</feature>
<feature type="signal peptide" evidence="1">
    <location>
        <begin position="1"/>
        <end position="17"/>
    </location>
</feature>
<proteinExistence type="predicted"/>
<evidence type="ECO:0000259" key="2">
    <source>
        <dbReference type="Pfam" id="PF12146"/>
    </source>
</evidence>
<comment type="caution">
    <text evidence="3">The sequence shown here is derived from an EMBL/GenBank/DDBJ whole genome shotgun (WGS) entry which is preliminary data.</text>
</comment>